<organism evidence="2 3">
    <name type="scientific">Romboutsia lituseburensis DSM 797</name>
    <dbReference type="NCBI Taxonomy" id="1121325"/>
    <lineage>
        <taxon>Bacteria</taxon>
        <taxon>Bacillati</taxon>
        <taxon>Bacillota</taxon>
        <taxon>Clostridia</taxon>
        <taxon>Peptostreptococcales</taxon>
        <taxon>Peptostreptococcaceae</taxon>
        <taxon>Romboutsia</taxon>
    </lineage>
</organism>
<keyword evidence="1" id="KW-0472">Membrane</keyword>
<dbReference type="Proteomes" id="UP000199068">
    <property type="component" value="Unassembled WGS sequence"/>
</dbReference>
<dbReference type="RefSeq" id="WP_092721913.1">
    <property type="nucleotide sequence ID" value="NZ_FNGW01000001.1"/>
</dbReference>
<evidence type="ECO:0000313" key="3">
    <source>
        <dbReference type="Proteomes" id="UP000199068"/>
    </source>
</evidence>
<sequence>MINKKILIMTIVTVVIVITGIIGVSGYVINNYAGNYQKSIYENDSKIIEKSDSYSYFNQVRSNIDGTLKSKFKFTGMDTIYNLNTKDGGTISINYNANIISGKFKLVLINPDDEVTTIVEGTGKGTKKISLGKGESRLKLVGKNAKGDIKLSIDAKDDIEIEYLDN</sequence>
<evidence type="ECO:0000256" key="1">
    <source>
        <dbReference type="SAM" id="Phobius"/>
    </source>
</evidence>
<dbReference type="STRING" id="1121325.SAMN04515677_101160"/>
<keyword evidence="1" id="KW-1133">Transmembrane helix</keyword>
<name>A0A1G9I9W1_9FIRM</name>
<accession>A0A1G9I9W1</accession>
<keyword evidence="1" id="KW-0812">Transmembrane</keyword>
<protein>
    <submittedName>
        <fullName evidence="2">Uncharacterized protein</fullName>
    </submittedName>
</protein>
<proteinExistence type="predicted"/>
<reference evidence="2 3" key="1">
    <citation type="submission" date="2016-10" db="EMBL/GenBank/DDBJ databases">
        <authorList>
            <person name="de Groot N.N."/>
        </authorList>
    </citation>
    <scope>NUCLEOTIDE SEQUENCE [LARGE SCALE GENOMIC DNA]</scope>
    <source>
        <strain evidence="2 3">DSM 797</strain>
    </source>
</reference>
<dbReference type="EMBL" id="FNGW01000001">
    <property type="protein sequence ID" value="SDL22017.1"/>
    <property type="molecule type" value="Genomic_DNA"/>
</dbReference>
<dbReference type="AlphaFoldDB" id="A0A1G9I9W1"/>
<keyword evidence="3" id="KW-1185">Reference proteome</keyword>
<evidence type="ECO:0000313" key="2">
    <source>
        <dbReference type="EMBL" id="SDL22017.1"/>
    </source>
</evidence>
<gene>
    <name evidence="2" type="ORF">SAMN04515677_101160</name>
</gene>
<feature type="transmembrane region" description="Helical" evidence="1">
    <location>
        <begin position="6"/>
        <end position="29"/>
    </location>
</feature>